<sequence>MTHDIQNNHLSLDRMRIFQHKGKNLRCCADFIMRRPIGALITILVLYLFCIPGILCAATLAISWNHNTESDLRGYRVYYGTESRSYQYVLDVGYTNHVTVSGFLEGQVYYIAVTAYDHAGNESSFSSEVIVDLSQDQGGDGLTGNNGEAGGNPGTSQYNVLDFSSASPGGIAGSVVTDLLDTLVSSGLAGYEVWDVIAEVGRQVDLFSLYPSGTCFLPLTENTAVIENGYLSCPEAGVYLYLVADASGDMVHLLRVSALDVLTLSAEYVGGGNLLFEDRELGVTIELSSQATEEGFPIGIGQCTTGINGSSIVFIDTTHLVEFAIAPFGFVLSEPAEVRVIYDGPGNPVVEYFDEGGKQWVTIEDARFEDGMVVFSAQSLGRFKVYPEPDAAVKSDSSTPPSGGCFISTCAP</sequence>
<keyword evidence="1" id="KW-0472">Membrane</keyword>
<organism evidence="3">
    <name type="scientific">anaerobic digester metagenome</name>
    <dbReference type="NCBI Taxonomy" id="1263854"/>
    <lineage>
        <taxon>unclassified sequences</taxon>
        <taxon>metagenomes</taxon>
        <taxon>ecological metagenomes</taxon>
    </lineage>
</organism>
<dbReference type="CDD" id="cd00063">
    <property type="entry name" value="FN3"/>
    <property type="match status" value="1"/>
</dbReference>
<gene>
    <name evidence="3" type="ORF">SCFA_20020</name>
</gene>
<dbReference type="Pfam" id="PF00041">
    <property type="entry name" value="fn3"/>
    <property type="match status" value="1"/>
</dbReference>
<keyword evidence="1" id="KW-0812">Transmembrane</keyword>
<dbReference type="PROSITE" id="PS50853">
    <property type="entry name" value="FN3"/>
    <property type="match status" value="1"/>
</dbReference>
<keyword evidence="1" id="KW-1133">Transmembrane helix</keyword>
<evidence type="ECO:0000313" key="3">
    <source>
        <dbReference type="EMBL" id="VFU13550.1"/>
    </source>
</evidence>
<dbReference type="InterPro" id="IPR003961">
    <property type="entry name" value="FN3_dom"/>
</dbReference>
<evidence type="ECO:0000256" key="1">
    <source>
        <dbReference type="SAM" id="Phobius"/>
    </source>
</evidence>
<accession>A0A485LYQ3</accession>
<name>A0A485LYQ3_9ZZZZ</name>
<feature type="domain" description="Fibronectin type-III" evidence="2">
    <location>
        <begin position="45"/>
        <end position="136"/>
    </location>
</feature>
<dbReference type="Gene3D" id="2.60.40.10">
    <property type="entry name" value="Immunoglobulins"/>
    <property type="match status" value="1"/>
</dbReference>
<dbReference type="AlphaFoldDB" id="A0A485LYQ3"/>
<dbReference type="EMBL" id="CAADRM010000081">
    <property type="protein sequence ID" value="VFU13550.1"/>
    <property type="molecule type" value="Genomic_DNA"/>
</dbReference>
<dbReference type="InterPro" id="IPR013783">
    <property type="entry name" value="Ig-like_fold"/>
</dbReference>
<dbReference type="InterPro" id="IPR036116">
    <property type="entry name" value="FN3_sf"/>
</dbReference>
<proteinExistence type="predicted"/>
<protein>
    <submittedName>
        <fullName evidence="3">Fibronectin type III domain protein</fullName>
    </submittedName>
</protein>
<reference evidence="3" key="1">
    <citation type="submission" date="2019-03" db="EMBL/GenBank/DDBJ databases">
        <authorList>
            <person name="Hao L."/>
        </authorList>
    </citation>
    <scope>NUCLEOTIDE SEQUENCE</scope>
</reference>
<evidence type="ECO:0000259" key="2">
    <source>
        <dbReference type="PROSITE" id="PS50853"/>
    </source>
</evidence>
<feature type="transmembrane region" description="Helical" evidence="1">
    <location>
        <begin position="39"/>
        <end position="64"/>
    </location>
</feature>
<dbReference type="SUPFAM" id="SSF49265">
    <property type="entry name" value="Fibronectin type III"/>
    <property type="match status" value="1"/>
</dbReference>